<evidence type="ECO:0000256" key="16">
    <source>
        <dbReference type="ARBA" id="ARBA00022824"/>
    </source>
</evidence>
<comment type="subcellular location">
    <subcellularLocation>
        <location evidence="4">Cytoplasm</location>
        <location evidence="4">Perinuclear region</location>
    </subcellularLocation>
    <subcellularLocation>
        <location evidence="3">Golgi apparatus</location>
    </subcellularLocation>
    <subcellularLocation>
        <location evidence="1">Nucleus membrane</location>
    </subcellularLocation>
    <subcellularLocation>
        <location evidence="2">Rough endoplasmic reticulum</location>
    </subcellularLocation>
    <subcellularLocation>
        <location evidence="5">Secreted</location>
    </subcellularLocation>
</comment>
<keyword evidence="14" id="KW-0467">Mast cell degranulation</keyword>
<evidence type="ECO:0000256" key="2">
    <source>
        <dbReference type="ARBA" id="ARBA00004427"/>
    </source>
</evidence>
<dbReference type="GO" id="GO:0048471">
    <property type="term" value="C:perinuclear region of cytoplasm"/>
    <property type="evidence" value="ECO:0007669"/>
    <property type="project" value="UniProtKB-SubCell"/>
</dbReference>
<dbReference type="InterPro" id="IPR002345">
    <property type="entry name" value="Lipocalin"/>
</dbReference>
<dbReference type="PANTHER" id="PTHR11430">
    <property type="entry name" value="LIPOCALIN"/>
    <property type="match status" value="1"/>
</dbReference>
<keyword evidence="13" id="KW-0643">Prostaglandin biosynthesis</keyword>
<evidence type="ECO:0000256" key="14">
    <source>
        <dbReference type="ARBA" id="ARBA00022675"/>
    </source>
</evidence>
<evidence type="ECO:0000256" key="25">
    <source>
        <dbReference type="ARBA" id="ARBA00023242"/>
    </source>
</evidence>
<reference evidence="34" key="1">
    <citation type="submission" date="2025-08" db="UniProtKB">
        <authorList>
            <consortium name="Ensembl"/>
        </authorList>
    </citation>
    <scope>IDENTIFICATION</scope>
</reference>
<comment type="subunit">
    <text evidence="7">Monomer.</text>
</comment>
<dbReference type="GO" id="GO:0005791">
    <property type="term" value="C:rough endoplasmic reticulum"/>
    <property type="evidence" value="ECO:0007669"/>
    <property type="project" value="UniProtKB-SubCell"/>
</dbReference>
<feature type="compositionally biased region" description="Polar residues" evidence="32">
    <location>
        <begin position="1"/>
        <end position="16"/>
    </location>
</feature>
<evidence type="ECO:0000259" key="33">
    <source>
        <dbReference type="Pfam" id="PF00061"/>
    </source>
</evidence>
<evidence type="ECO:0000256" key="23">
    <source>
        <dbReference type="ARBA" id="ARBA00023180"/>
    </source>
</evidence>
<evidence type="ECO:0000256" key="22">
    <source>
        <dbReference type="ARBA" id="ARBA00023160"/>
    </source>
</evidence>
<dbReference type="Gene3D" id="2.40.128.20">
    <property type="match status" value="1"/>
</dbReference>
<evidence type="ECO:0000313" key="35">
    <source>
        <dbReference type="Proteomes" id="UP000694570"/>
    </source>
</evidence>
<dbReference type="GO" id="GO:0031965">
    <property type="term" value="C:nuclear membrane"/>
    <property type="evidence" value="ECO:0007669"/>
    <property type="project" value="UniProtKB-SubCell"/>
</dbReference>
<keyword evidence="23" id="KW-0325">Glycoprotein</keyword>
<keyword evidence="18" id="KW-0333">Golgi apparatus</keyword>
<protein>
    <recommendedName>
        <fullName evidence="28">Prostaglandin-H2 D-isomerase</fullName>
        <ecNumber evidence="27">5.3.99.2</ecNumber>
    </recommendedName>
    <alternativeName>
        <fullName evidence="31">Glutathione-independent PGD synthase</fullName>
    </alternativeName>
    <alternativeName>
        <fullName evidence="30">Lipocalin-type prostaglandin-D synthase</fullName>
    </alternativeName>
    <alternativeName>
        <fullName evidence="29">Prostaglandin-D2 synthase</fullName>
    </alternativeName>
</protein>
<proteinExistence type="inferred from homology"/>
<dbReference type="InterPro" id="IPR012674">
    <property type="entry name" value="Calycin"/>
</dbReference>
<keyword evidence="16" id="KW-0256">Endoplasmic reticulum</keyword>
<dbReference type="GO" id="GO:0036094">
    <property type="term" value="F:small molecule binding"/>
    <property type="evidence" value="ECO:0007669"/>
    <property type="project" value="InterPro"/>
</dbReference>
<dbReference type="GO" id="GO:0005576">
    <property type="term" value="C:extracellular region"/>
    <property type="evidence" value="ECO:0007669"/>
    <property type="project" value="UniProtKB-SubCell"/>
</dbReference>
<keyword evidence="20" id="KW-0472">Membrane</keyword>
<keyword evidence="25" id="KW-0539">Nucleus</keyword>
<evidence type="ECO:0000256" key="18">
    <source>
        <dbReference type="ARBA" id="ARBA00023034"/>
    </source>
</evidence>
<dbReference type="PRINTS" id="PR00179">
    <property type="entry name" value="LIPOCALIN"/>
</dbReference>
<keyword evidence="19" id="KW-0443">Lipid metabolism</keyword>
<keyword evidence="17" id="KW-0276">Fatty acid metabolism</keyword>
<evidence type="ECO:0000256" key="21">
    <source>
        <dbReference type="ARBA" id="ARBA00023157"/>
    </source>
</evidence>
<dbReference type="PRINTS" id="PR01254">
    <property type="entry name" value="PGNDSYNTHASE"/>
</dbReference>
<evidence type="ECO:0000256" key="8">
    <source>
        <dbReference type="ARBA" id="ARBA00022448"/>
    </source>
</evidence>
<evidence type="ECO:0000256" key="1">
    <source>
        <dbReference type="ARBA" id="ARBA00004126"/>
    </source>
</evidence>
<organism evidence="34 35">
    <name type="scientific">Sus scrofa</name>
    <name type="common">Pig</name>
    <dbReference type="NCBI Taxonomy" id="9823"/>
    <lineage>
        <taxon>Eukaryota</taxon>
        <taxon>Metazoa</taxon>
        <taxon>Chordata</taxon>
        <taxon>Craniata</taxon>
        <taxon>Vertebrata</taxon>
        <taxon>Euteleostomi</taxon>
        <taxon>Mammalia</taxon>
        <taxon>Eutheria</taxon>
        <taxon>Laurasiatheria</taxon>
        <taxon>Artiodactyla</taxon>
        <taxon>Suina</taxon>
        <taxon>Suidae</taxon>
        <taxon>Sus</taxon>
    </lineage>
</organism>
<evidence type="ECO:0000256" key="12">
    <source>
        <dbReference type="ARBA" id="ARBA00022525"/>
    </source>
</evidence>
<evidence type="ECO:0000256" key="10">
    <source>
        <dbReference type="ARBA" id="ARBA00022501"/>
    </source>
</evidence>
<keyword evidence="12" id="KW-0964">Secreted</keyword>
<evidence type="ECO:0000256" key="20">
    <source>
        <dbReference type="ARBA" id="ARBA00023136"/>
    </source>
</evidence>
<evidence type="ECO:0000256" key="24">
    <source>
        <dbReference type="ARBA" id="ARBA00023235"/>
    </source>
</evidence>
<comment type="catalytic activity">
    <reaction evidence="26">
        <text>prostaglandin H2 = prostaglandin D2</text>
        <dbReference type="Rhea" id="RHEA:10600"/>
        <dbReference type="ChEBI" id="CHEBI:57405"/>
        <dbReference type="ChEBI" id="CHEBI:57406"/>
        <dbReference type="EC" id="5.3.99.2"/>
    </reaction>
</comment>
<dbReference type="GO" id="GO:0004667">
    <property type="term" value="F:prostaglandin-D synthase activity"/>
    <property type="evidence" value="ECO:0007669"/>
    <property type="project" value="UniProtKB-EC"/>
</dbReference>
<evidence type="ECO:0000256" key="28">
    <source>
        <dbReference type="ARBA" id="ARBA00023891"/>
    </source>
</evidence>
<keyword evidence="15" id="KW-0732">Signal</keyword>
<keyword evidence="21" id="KW-1015">Disulfide bond</keyword>
<evidence type="ECO:0000256" key="7">
    <source>
        <dbReference type="ARBA" id="ARBA00011245"/>
    </source>
</evidence>
<sequence>MGRQQPQQPGNRTGSPTGAAGQTPGIDAPGPKAGAPTWLWGRLCPLWEQIWRPHLGPSVPPPPGPNPHSANVASCPLPGSADLERGQWYTVVGVVRGLPAPVGSDQRPQSAWPLSPSGLALLGTLGVLQTPAQASLQPNFQEDKFLGRWFTSGLASNSSWFLEKKKVLSMCKSLVAPAPDGGFNLTSTFLRKDQCVTRTLMLRPAGPPGSYSYTSPHGGSNLEVSVVETDYENYALLHTESGPSPGPAFRMATLYSRSQAPGAAVREKFTAFAKARGFTEDGIVFLPRNGEGPPVRLGGD</sequence>
<keyword evidence="22" id="KW-0275">Fatty acid biosynthesis</keyword>
<keyword evidence="24" id="KW-0413">Isomerase</keyword>
<keyword evidence="11" id="KW-0444">Lipid biosynthesis</keyword>
<evidence type="ECO:0000256" key="13">
    <source>
        <dbReference type="ARBA" id="ARBA00022585"/>
    </source>
</evidence>
<dbReference type="AlphaFoldDB" id="A0A8D0VRG0"/>
<evidence type="ECO:0000256" key="5">
    <source>
        <dbReference type="ARBA" id="ARBA00004613"/>
    </source>
</evidence>
<dbReference type="Proteomes" id="UP000694570">
    <property type="component" value="Unplaced"/>
</dbReference>
<dbReference type="Ensembl" id="ENSSSCT00030023011.1">
    <property type="protein sequence ID" value="ENSSSCP00030010333.1"/>
    <property type="gene ID" value="ENSSSCG00030016632.1"/>
</dbReference>
<evidence type="ECO:0000256" key="4">
    <source>
        <dbReference type="ARBA" id="ARBA00004556"/>
    </source>
</evidence>
<accession>A0A8D0VRG0</accession>
<evidence type="ECO:0000256" key="19">
    <source>
        <dbReference type="ARBA" id="ARBA00023098"/>
    </source>
</evidence>
<evidence type="ECO:0000256" key="9">
    <source>
        <dbReference type="ARBA" id="ARBA00022490"/>
    </source>
</evidence>
<dbReference type="PANTHER" id="PTHR11430:SF86">
    <property type="entry name" value="PROSTAGLANDIN-H2 D-ISOMERASE"/>
    <property type="match status" value="1"/>
</dbReference>
<evidence type="ECO:0000256" key="6">
    <source>
        <dbReference type="ARBA" id="ARBA00006889"/>
    </source>
</evidence>
<evidence type="ECO:0000256" key="31">
    <source>
        <dbReference type="ARBA" id="ARBA00032350"/>
    </source>
</evidence>
<evidence type="ECO:0000256" key="11">
    <source>
        <dbReference type="ARBA" id="ARBA00022516"/>
    </source>
</evidence>
<dbReference type="Pfam" id="PF00061">
    <property type="entry name" value="Lipocalin"/>
    <property type="match status" value="1"/>
</dbReference>
<evidence type="ECO:0000256" key="26">
    <source>
        <dbReference type="ARBA" id="ARBA00023698"/>
    </source>
</evidence>
<dbReference type="InterPro" id="IPR000566">
    <property type="entry name" value="Lipocln_cytosolic_FA-bd_dom"/>
</dbReference>
<dbReference type="GO" id="GO:0005794">
    <property type="term" value="C:Golgi apparatus"/>
    <property type="evidence" value="ECO:0007669"/>
    <property type="project" value="UniProtKB-SubCell"/>
</dbReference>
<evidence type="ECO:0000256" key="17">
    <source>
        <dbReference type="ARBA" id="ARBA00022832"/>
    </source>
</evidence>
<evidence type="ECO:0000313" key="34">
    <source>
        <dbReference type="Ensembl" id="ENSSSCP00030010333.1"/>
    </source>
</evidence>
<feature type="domain" description="Lipocalin/cytosolic fatty-acid binding" evidence="33">
    <location>
        <begin position="147"/>
        <end position="288"/>
    </location>
</feature>
<keyword evidence="9" id="KW-0963">Cytoplasm</keyword>
<name>A0A8D0VRG0_PIG</name>
<evidence type="ECO:0000256" key="27">
    <source>
        <dbReference type="ARBA" id="ARBA00023799"/>
    </source>
</evidence>
<feature type="region of interest" description="Disordered" evidence="32">
    <location>
        <begin position="1"/>
        <end position="34"/>
    </location>
</feature>
<evidence type="ECO:0000256" key="29">
    <source>
        <dbReference type="ARBA" id="ARBA00030654"/>
    </source>
</evidence>
<keyword evidence="8" id="KW-0813">Transport</keyword>
<dbReference type="GO" id="GO:0001516">
    <property type="term" value="P:prostaglandin biosynthetic process"/>
    <property type="evidence" value="ECO:0007669"/>
    <property type="project" value="UniProtKB-KW"/>
</dbReference>
<comment type="similarity">
    <text evidence="6">Belongs to the calycin superfamily. Lipocalin family.</text>
</comment>
<evidence type="ECO:0000256" key="15">
    <source>
        <dbReference type="ARBA" id="ARBA00022729"/>
    </source>
</evidence>
<evidence type="ECO:0000256" key="32">
    <source>
        <dbReference type="SAM" id="MobiDB-lite"/>
    </source>
</evidence>
<evidence type="ECO:0000256" key="30">
    <source>
        <dbReference type="ARBA" id="ARBA00031917"/>
    </source>
</evidence>
<dbReference type="EC" id="5.3.99.2" evidence="27"/>
<dbReference type="SUPFAM" id="SSF50814">
    <property type="entry name" value="Lipocalins"/>
    <property type="match status" value="1"/>
</dbReference>
<keyword evidence="10" id="KW-0644">Prostaglandin metabolism</keyword>
<dbReference type="GO" id="GO:0043303">
    <property type="term" value="P:mast cell degranulation"/>
    <property type="evidence" value="ECO:0007669"/>
    <property type="project" value="UniProtKB-KW"/>
</dbReference>
<evidence type="ECO:0000256" key="3">
    <source>
        <dbReference type="ARBA" id="ARBA00004555"/>
    </source>
</evidence>